<evidence type="ECO:0008006" key="4">
    <source>
        <dbReference type="Google" id="ProtNLM"/>
    </source>
</evidence>
<keyword evidence="3" id="KW-1185">Reference proteome</keyword>
<organism evidence="2 3">
    <name type="scientific">Treponema berlinense</name>
    <dbReference type="NCBI Taxonomy" id="225004"/>
    <lineage>
        <taxon>Bacteria</taxon>
        <taxon>Pseudomonadati</taxon>
        <taxon>Spirochaetota</taxon>
        <taxon>Spirochaetia</taxon>
        <taxon>Spirochaetales</taxon>
        <taxon>Treponemataceae</taxon>
        <taxon>Treponema</taxon>
    </lineage>
</organism>
<evidence type="ECO:0000256" key="1">
    <source>
        <dbReference type="SAM" id="SignalP"/>
    </source>
</evidence>
<dbReference type="Proteomes" id="UP000190395">
    <property type="component" value="Unassembled WGS sequence"/>
</dbReference>
<feature type="chain" id="PRO_5012391322" description="Ig-like domain (Group 2)" evidence="1">
    <location>
        <begin position="21"/>
        <end position="536"/>
    </location>
</feature>
<name>A0A1T4NEH6_9SPIR</name>
<keyword evidence="1" id="KW-0732">Signal</keyword>
<dbReference type="GeneID" id="303367408"/>
<protein>
    <recommendedName>
        <fullName evidence="4">Ig-like domain (Group 2)</fullName>
    </recommendedName>
</protein>
<accession>A0A1T4NEH6</accession>
<feature type="signal peptide" evidence="1">
    <location>
        <begin position="1"/>
        <end position="20"/>
    </location>
</feature>
<evidence type="ECO:0000313" key="3">
    <source>
        <dbReference type="Proteomes" id="UP000190395"/>
    </source>
</evidence>
<reference evidence="2 3" key="1">
    <citation type="submission" date="2017-02" db="EMBL/GenBank/DDBJ databases">
        <authorList>
            <person name="Peterson S.W."/>
        </authorList>
    </citation>
    <scope>NUCLEOTIDE SEQUENCE [LARGE SCALE GENOMIC DNA]</scope>
    <source>
        <strain evidence="2 3">ATCC BAA-909</strain>
    </source>
</reference>
<proteinExistence type="predicted"/>
<sequence>MLKSKFFKFSAFSIAAIALAFNFAACDSGNDEFLPETPTTYEDLSGLESTGDGICTSNWTFATDKASIGSSEVSLEGKEIPADEGEGATLVGANGLGIKFNTGLQASRKSVDLDVNPGDGPALKLTTKARTNLTFKVAGAGAADPSRIFLVTNEAGDPIVFKKSLSSVSGIESATVFHIKGAPAGVYYIYFNGSKIWGINAKSSDNDVTKPNPYVEEDVNNWSISADKPTFTAITQAAQITLKDQDGNDVTNSAVWKVMSGADIAEVDATGKVKAKTAASEGSVSVRGRIGRFYKDIPLEINKNEDLLNVDSFVTTVASGNLPKVDTKITDFSEKGADIAKVLKTNVTGNSALVTAESATIEIGDVLKTLCLKADIDGTEGACKYVYNEETSKYEKSDEAPEVTGDEFWQIKNPASANGGLHVKGFPVAPTETGSVLYTLKLKVKPAAGKNLKVTGVMAALNAGKGADTMKCDVYVGENLQGTLSSTKGGIDPVPAMFETAYNLTGETEFVFKIVSNSIKNGQSVQLHDLSLLIEE</sequence>
<gene>
    <name evidence="2" type="ORF">SAMN02745152_01166</name>
</gene>
<dbReference type="RefSeq" id="WP_078930913.1">
    <property type="nucleotide sequence ID" value="NZ_FUXC01000006.1"/>
</dbReference>
<dbReference type="EMBL" id="FUXC01000006">
    <property type="protein sequence ID" value="SJZ77188.1"/>
    <property type="molecule type" value="Genomic_DNA"/>
</dbReference>
<dbReference type="STRING" id="225004.SAMN02745152_01166"/>
<dbReference type="AlphaFoldDB" id="A0A1T4NEH6"/>
<evidence type="ECO:0000313" key="2">
    <source>
        <dbReference type="EMBL" id="SJZ77188.1"/>
    </source>
</evidence>